<dbReference type="Pfam" id="PF13699">
    <property type="entry name" value="eCIS_core"/>
    <property type="match status" value="1"/>
</dbReference>
<dbReference type="Proteomes" id="UP000436138">
    <property type="component" value="Chromosome"/>
</dbReference>
<name>A0A6I6N2Y8_9ACTN</name>
<feature type="compositionally biased region" description="Low complexity" evidence="1">
    <location>
        <begin position="15"/>
        <end position="32"/>
    </location>
</feature>
<evidence type="ECO:0000256" key="1">
    <source>
        <dbReference type="SAM" id="MobiDB-lite"/>
    </source>
</evidence>
<gene>
    <name evidence="3" type="ORF">GQF42_04145</name>
</gene>
<sequence>MHAKEQPEKNHGQRRPPNAQRQAATATRPAGGSMPAQTAAALQRTVGNAAVTRMIEEQRGDPGRDHEPAVQRSAVHGVLRSPGRPLDEPLRAEMETRLGADFSDVRIHTGGTARASATEVGARAYTSGNHIVIGDGGADKHTLAHELTHVIQQRQGPVAGTDNGSGLRISDPADRFEREAEANATRVMQRRTASAGETRAETGEAHETARGASGSEVVQRYTTVEDQSLGQIHVSESGRYAIDPQGQHVWVRDDVPAGDLATALRAAGQQAQIGGRTYNQYWLGGPILLDCLHAAEEIINNQVGQLDWGEGEYSTIDIRSRGSVRTEAFGKSDSSNRRQARSFAGARNEAADPQPGEAFVIVATKPDGTEMSQFHAAAVVARDGQDCITLEVWSDNGNPPARQAAIAAIYTVADMQRSFHTAYGGEDAYFGEVGPITVVVRRMGT</sequence>
<feature type="region of interest" description="Disordered" evidence="1">
    <location>
        <begin position="182"/>
        <end position="216"/>
    </location>
</feature>
<feature type="compositionally biased region" description="Basic and acidic residues" evidence="1">
    <location>
        <begin position="198"/>
        <end position="209"/>
    </location>
</feature>
<feature type="domain" description="eCIS core" evidence="2">
    <location>
        <begin position="85"/>
        <end position="156"/>
    </location>
</feature>
<feature type="region of interest" description="Disordered" evidence="1">
    <location>
        <begin position="326"/>
        <end position="352"/>
    </location>
</feature>
<evidence type="ECO:0000313" key="4">
    <source>
        <dbReference type="Proteomes" id="UP000436138"/>
    </source>
</evidence>
<accession>A0A6I6N2Y8</accession>
<reference evidence="3 4" key="1">
    <citation type="submission" date="2019-12" db="EMBL/GenBank/DDBJ databases">
        <title>Streptomyces sp. strain T44 isolated from rhizosphere soil of Broussonetia papyrifera.</title>
        <authorList>
            <person name="Mo P."/>
        </authorList>
    </citation>
    <scope>NUCLEOTIDE SEQUENCE [LARGE SCALE GENOMIC DNA]</scope>
    <source>
        <strain evidence="3 4">T44</strain>
    </source>
</reference>
<feature type="compositionally biased region" description="Basic and acidic residues" evidence="1">
    <location>
        <begin position="58"/>
        <end position="69"/>
    </location>
</feature>
<dbReference type="InterPro" id="IPR025295">
    <property type="entry name" value="eCIS_core_dom"/>
</dbReference>
<feature type="compositionally biased region" description="Basic and acidic residues" evidence="1">
    <location>
        <begin position="1"/>
        <end position="11"/>
    </location>
</feature>
<dbReference type="EMBL" id="CP047020">
    <property type="protein sequence ID" value="QHA02586.1"/>
    <property type="molecule type" value="Genomic_DNA"/>
</dbReference>
<feature type="region of interest" description="Disordered" evidence="1">
    <location>
        <begin position="1"/>
        <end position="45"/>
    </location>
</feature>
<proteinExistence type="predicted"/>
<evidence type="ECO:0000313" key="3">
    <source>
        <dbReference type="EMBL" id="QHA02586.1"/>
    </source>
</evidence>
<organism evidence="3 4">
    <name type="scientific">Streptomyces broussonetiae</name>
    <dbReference type="NCBI Taxonomy" id="2686304"/>
    <lineage>
        <taxon>Bacteria</taxon>
        <taxon>Bacillati</taxon>
        <taxon>Actinomycetota</taxon>
        <taxon>Actinomycetes</taxon>
        <taxon>Kitasatosporales</taxon>
        <taxon>Streptomycetaceae</taxon>
        <taxon>Streptomyces</taxon>
    </lineage>
</organism>
<dbReference type="KEGG" id="sbro:GQF42_04145"/>
<evidence type="ECO:0000259" key="2">
    <source>
        <dbReference type="Pfam" id="PF13699"/>
    </source>
</evidence>
<dbReference type="AlphaFoldDB" id="A0A6I6N2Y8"/>
<dbReference type="RefSeq" id="WP_158917734.1">
    <property type="nucleotide sequence ID" value="NZ_CP047020.1"/>
</dbReference>
<feature type="region of interest" description="Disordered" evidence="1">
    <location>
        <begin position="58"/>
        <end position="87"/>
    </location>
</feature>
<protein>
    <submittedName>
        <fullName evidence="3">DUF4157 domain-containing protein</fullName>
    </submittedName>
</protein>
<keyword evidence="4" id="KW-1185">Reference proteome</keyword>